<dbReference type="InterPro" id="IPR039527">
    <property type="entry name" value="PIGG/GPI7"/>
</dbReference>
<dbReference type="InterPro" id="IPR045687">
    <property type="entry name" value="PIGG/GPI7_C"/>
</dbReference>
<feature type="transmembrane region" description="Helical" evidence="11">
    <location>
        <begin position="727"/>
        <end position="750"/>
    </location>
</feature>
<evidence type="ECO:0000256" key="5">
    <source>
        <dbReference type="ARBA" id="ARBA00022679"/>
    </source>
</evidence>
<keyword evidence="6 11" id="KW-0812">Transmembrane</keyword>
<organism evidence="13">
    <name type="scientific">Darwinula stevensoni</name>
    <dbReference type="NCBI Taxonomy" id="69355"/>
    <lineage>
        <taxon>Eukaryota</taxon>
        <taxon>Metazoa</taxon>
        <taxon>Ecdysozoa</taxon>
        <taxon>Arthropoda</taxon>
        <taxon>Crustacea</taxon>
        <taxon>Oligostraca</taxon>
        <taxon>Ostracoda</taxon>
        <taxon>Podocopa</taxon>
        <taxon>Podocopida</taxon>
        <taxon>Darwinulocopina</taxon>
        <taxon>Darwinuloidea</taxon>
        <taxon>Darwinulidae</taxon>
        <taxon>Darwinula</taxon>
    </lineage>
</organism>
<keyword evidence="8 11" id="KW-1133">Transmembrane helix</keyword>
<name>A0A7R8XA12_9CRUS</name>
<dbReference type="Gene3D" id="3.40.720.10">
    <property type="entry name" value="Alkaline Phosphatase, subunit A"/>
    <property type="match status" value="1"/>
</dbReference>
<dbReference type="UniPathway" id="UPA00196"/>
<dbReference type="GO" id="GO:0006506">
    <property type="term" value="P:GPI anchor biosynthetic process"/>
    <property type="evidence" value="ECO:0007669"/>
    <property type="project" value="UniProtKB-UniPathway"/>
</dbReference>
<dbReference type="Proteomes" id="UP000677054">
    <property type="component" value="Unassembled WGS sequence"/>
</dbReference>
<evidence type="ECO:0000256" key="6">
    <source>
        <dbReference type="ARBA" id="ARBA00022692"/>
    </source>
</evidence>
<comment type="subcellular location">
    <subcellularLocation>
        <location evidence="1">Endoplasmic reticulum membrane</location>
        <topology evidence="1">Multi-pass membrane protein</topology>
    </subcellularLocation>
</comment>
<sequence>MKLSHSHEWRLCNMRAVVYFLSLTLGQLIFLIGFLSWDRVTSKRDTIDFLPQDETSSARHVKRVVLMVIDALRLDFVIPFHGAMPFTEDMLRKGQGISFMAEAAIPTVTLPRIKALATGDIPGYVDVIMNFASPELKQENVFTSALKHRNMLVFYGDDTWMYLFPHHFTRSEGTKSFFVSDFTQVDENVTRHLSAELAAKDWDILILHYLGLDHIGHAHGARSPLMGDKLLEMDHVIQKIFTGLKEEAGGYPSMLIVCGDHGMSESGSHGGSSHPEIQTPLIFLSPSISFNWYISKKSLHCFQLVSCINFRFDHRSASNMGEVKQIDLAPTLASLMGLPIPYGSRGKVIHSVLPHLTSHQRLLVLHRNLVQLAMLFENLLGTVPWSVKHLVERNESWFWNISLDSKAALQEENTLVSGIEVLQKDLLHLSGKYDASSMLVGIVILLLCFMGGMLLFHESCKTAVPNARICSKYLFITVPSHIIVCLLSSGCFLCQLSFLGVLLVLTLHTVVCLQLACIFARYAALGNMKVGRNTTGEGNRLKHLMKAMPWLHVITLGGTSFIEEEHQTWYFLAATTLVLFAVHAPRSTSPAVIFSLGMFALGRRWNQTGDKWVHLSDIGDFLCLPQSHNILLTVIPCALAISTFIVVIPSCDIVSGFLFSLGMVLIWKFQLAKSQNLSSSGSQSILEAQLVYLIAIALILISAYWIIQNLDALKGLEGIRKASILVWLLLAKSSNVPLIGGVIIPWELACKQVLKSMRCHDPWLLFPIYWVCALTTHFMTGNSNRLDTIDMGAGFIGITSYSPILSGLLLTFNTFAGFSFWLISATVTFISSQHSLVSKETSGHFISMLLFHRILPASFICIMVYIQRYHLFIWSVFAPKLLYDGAFSLVTTAFALFAYPLFTV</sequence>
<feature type="transmembrane region" description="Helical" evidence="11">
    <location>
        <begin position="469"/>
        <end position="490"/>
    </location>
</feature>
<accession>A0A7R8XA12</accession>
<dbReference type="CDD" id="cd16024">
    <property type="entry name" value="GPI_EPT_2"/>
    <property type="match status" value="1"/>
</dbReference>
<dbReference type="InterPro" id="IPR002591">
    <property type="entry name" value="Phosphodiest/P_Trfase"/>
</dbReference>
<evidence type="ECO:0000256" key="9">
    <source>
        <dbReference type="ARBA" id="ARBA00023136"/>
    </source>
</evidence>
<dbReference type="EMBL" id="CAJPEV010000916">
    <property type="protein sequence ID" value="CAG0889493.1"/>
    <property type="molecule type" value="Genomic_DNA"/>
</dbReference>
<feature type="transmembrane region" description="Helical" evidence="11">
    <location>
        <begin position="886"/>
        <end position="902"/>
    </location>
</feature>
<comment type="pathway">
    <text evidence="2">Glycolipid biosynthesis; glycosylphosphatidylinositol-anchor biosynthesis.</text>
</comment>
<evidence type="ECO:0000256" key="7">
    <source>
        <dbReference type="ARBA" id="ARBA00022824"/>
    </source>
</evidence>
<evidence type="ECO:0000256" key="10">
    <source>
        <dbReference type="ARBA" id="ARBA00023180"/>
    </source>
</evidence>
<dbReference type="PANTHER" id="PTHR23072">
    <property type="entry name" value="PHOSPHATIDYLINOSITOL GLYCAN-RELATED"/>
    <property type="match status" value="1"/>
</dbReference>
<evidence type="ECO:0000256" key="8">
    <source>
        <dbReference type="ARBA" id="ARBA00022989"/>
    </source>
</evidence>
<protein>
    <recommendedName>
        <fullName evidence="12">GPI ethanolamine phosphate transferase 2 C-terminal domain-containing protein</fullName>
    </recommendedName>
</protein>
<keyword evidence="9 11" id="KW-0472">Membrane</keyword>
<dbReference type="OrthoDB" id="272139at2759"/>
<dbReference type="GO" id="GO:0005789">
    <property type="term" value="C:endoplasmic reticulum membrane"/>
    <property type="evidence" value="ECO:0007669"/>
    <property type="project" value="UniProtKB-SubCell"/>
</dbReference>
<feature type="domain" description="GPI ethanolamine phosphate transferase 2 C-terminal" evidence="12">
    <location>
        <begin position="542"/>
        <end position="890"/>
    </location>
</feature>
<dbReference type="EMBL" id="LR900433">
    <property type="protein sequence ID" value="CAD7245661.1"/>
    <property type="molecule type" value="Genomic_DNA"/>
</dbReference>
<proteinExistence type="inferred from homology"/>
<evidence type="ECO:0000259" key="12">
    <source>
        <dbReference type="Pfam" id="PF19316"/>
    </source>
</evidence>
<feature type="transmembrane region" description="Helical" evidence="11">
    <location>
        <begin position="800"/>
        <end position="824"/>
    </location>
</feature>
<dbReference type="PANTHER" id="PTHR23072:SF0">
    <property type="entry name" value="GPI ETHANOLAMINE PHOSPHATE TRANSFERASE 2"/>
    <property type="match status" value="1"/>
</dbReference>
<reference evidence="13" key="1">
    <citation type="submission" date="2020-11" db="EMBL/GenBank/DDBJ databases">
        <authorList>
            <person name="Tran Van P."/>
        </authorList>
    </citation>
    <scope>NUCLEOTIDE SEQUENCE</scope>
</reference>
<gene>
    <name evidence="13" type="ORF">DSTB1V02_LOCUS5529</name>
</gene>
<feature type="transmembrane region" description="Helical" evidence="11">
    <location>
        <begin position="16"/>
        <end position="37"/>
    </location>
</feature>
<evidence type="ECO:0000313" key="14">
    <source>
        <dbReference type="Proteomes" id="UP000677054"/>
    </source>
</evidence>
<keyword evidence="7" id="KW-0256">Endoplasmic reticulum</keyword>
<feature type="transmembrane region" description="Helical" evidence="11">
    <location>
        <begin position="762"/>
        <end position="780"/>
    </location>
</feature>
<dbReference type="AlphaFoldDB" id="A0A7R8XA12"/>
<feature type="transmembrane region" description="Helical" evidence="11">
    <location>
        <begin position="438"/>
        <end position="457"/>
    </location>
</feature>
<evidence type="ECO:0000256" key="11">
    <source>
        <dbReference type="SAM" id="Phobius"/>
    </source>
</evidence>
<evidence type="ECO:0000256" key="3">
    <source>
        <dbReference type="ARBA" id="ARBA00005315"/>
    </source>
</evidence>
<evidence type="ECO:0000313" key="13">
    <source>
        <dbReference type="EMBL" id="CAD7245661.1"/>
    </source>
</evidence>
<feature type="transmembrane region" description="Helical" evidence="11">
    <location>
        <begin position="496"/>
        <end position="523"/>
    </location>
</feature>
<keyword evidence="14" id="KW-1185">Reference proteome</keyword>
<feature type="transmembrane region" description="Helical" evidence="11">
    <location>
        <begin position="630"/>
        <end position="647"/>
    </location>
</feature>
<dbReference type="InterPro" id="IPR017850">
    <property type="entry name" value="Alkaline_phosphatase_core_sf"/>
</dbReference>
<dbReference type="InterPro" id="IPR037674">
    <property type="entry name" value="PIG-G_N"/>
</dbReference>
<dbReference type="GO" id="GO:0051267">
    <property type="term" value="F:CP2 mannose-ethanolamine phosphotransferase activity"/>
    <property type="evidence" value="ECO:0007669"/>
    <property type="project" value="TreeGrafter"/>
</dbReference>
<keyword evidence="5" id="KW-0808">Transferase</keyword>
<comment type="similarity">
    <text evidence="3">Belongs to the PIGG/PIGN/PIGO family. PIGG subfamily.</text>
</comment>
<keyword evidence="10" id="KW-0325">Glycoprotein</keyword>
<feature type="transmembrane region" description="Helical" evidence="11">
    <location>
        <begin position="653"/>
        <end position="669"/>
    </location>
</feature>
<feature type="transmembrane region" description="Helical" evidence="11">
    <location>
        <begin position="690"/>
        <end position="707"/>
    </location>
</feature>
<keyword evidence="4" id="KW-0337">GPI-anchor biosynthesis</keyword>
<evidence type="ECO:0000256" key="4">
    <source>
        <dbReference type="ARBA" id="ARBA00022502"/>
    </source>
</evidence>
<dbReference type="Pfam" id="PF19316">
    <property type="entry name" value="PIGO_PIGG"/>
    <property type="match status" value="1"/>
</dbReference>
<evidence type="ECO:0000256" key="2">
    <source>
        <dbReference type="ARBA" id="ARBA00004687"/>
    </source>
</evidence>
<dbReference type="Pfam" id="PF01663">
    <property type="entry name" value="Phosphodiest"/>
    <property type="match status" value="1"/>
</dbReference>
<feature type="transmembrane region" description="Helical" evidence="11">
    <location>
        <begin position="845"/>
        <end position="866"/>
    </location>
</feature>
<evidence type="ECO:0000256" key="1">
    <source>
        <dbReference type="ARBA" id="ARBA00004477"/>
    </source>
</evidence>
<dbReference type="SUPFAM" id="SSF53649">
    <property type="entry name" value="Alkaline phosphatase-like"/>
    <property type="match status" value="1"/>
</dbReference>